<reference evidence="1 2" key="1">
    <citation type="journal article" date="2011" name="PLoS Pathog.">
        <title>Endophytic Life Strategies Decoded by Genome and Transcriptome Analyses of the Mutualistic Root Symbiont Piriformospora indica.</title>
        <authorList>
            <person name="Zuccaro A."/>
            <person name="Lahrmann U."/>
            <person name="Guldener U."/>
            <person name="Langen G."/>
            <person name="Pfiffi S."/>
            <person name="Biedenkopf D."/>
            <person name="Wong P."/>
            <person name="Samans B."/>
            <person name="Grimm C."/>
            <person name="Basiewicz M."/>
            <person name="Murat C."/>
            <person name="Martin F."/>
            <person name="Kogel K.H."/>
        </authorList>
    </citation>
    <scope>NUCLEOTIDE SEQUENCE [LARGE SCALE GENOMIC DNA]</scope>
    <source>
        <strain evidence="1 2">DSM 11827</strain>
    </source>
</reference>
<dbReference type="Proteomes" id="UP000007148">
    <property type="component" value="Unassembled WGS sequence"/>
</dbReference>
<sequence>MSEELQKLQNEKHTLSTQLNVLFYDPLRKEHNTLGDAVARPLIQNYNKTVSKILDLLKILDRKRDPLAMLPGDIWVEILHLVMAESDAGLPAFDRLTLLRRVSPHWARLIAEQPSLWTNIDLRLADYPSSREKMRLFIHLQRSGDLNLSLNANFAASEWRTVVEPLILPHADRVRFILHLRPTEDTLDSVIRTLSPFKQLEHVRLPRETDTFIPRFTVNLMGFLARNPQLKRFDGVAIDASRLELNTSQPEAGTRSNPLVVTEGLPWTELKYWQRDHGTLFDMLSQAPHLIRLTASISLALIHPLLCALRFAPLLNTLHLLIQGDGSTPVEVGLSIPASDQCLVSVLNLNLDIDATVVLAPATTVKVGRRNRPKQTYIDSLLLYFPRVQKAQISRSVPSEPYPFFLDSLSHLRDLTCTSGIIPYRKDMAASLVIHSLRIGCDANVFKTVDIPTLESLEFFLTYAALPNSSDASHLDFAAGRWLHLTRLSIHLSRNPGETEVSFDLPALNTFEIYTVRGGTSGFLCQSIAQRPEALPSLERLTIKDHLLDWDVIFILLERRILTSTVIPIRSLTLTLTPSDLIRNTLIDRLQGLITYRPPSLKLSVDHIAKVLLQNNKRVLKESYRIISLTFL</sequence>
<proteinExistence type="predicted"/>
<organism evidence="1 2">
    <name type="scientific">Serendipita indica (strain DSM 11827)</name>
    <name type="common">Root endophyte fungus</name>
    <name type="synonym">Piriformospora indica</name>
    <dbReference type="NCBI Taxonomy" id="1109443"/>
    <lineage>
        <taxon>Eukaryota</taxon>
        <taxon>Fungi</taxon>
        <taxon>Dikarya</taxon>
        <taxon>Basidiomycota</taxon>
        <taxon>Agaricomycotina</taxon>
        <taxon>Agaricomycetes</taxon>
        <taxon>Sebacinales</taxon>
        <taxon>Serendipitaceae</taxon>
        <taxon>Serendipita</taxon>
    </lineage>
</organism>
<name>G4T7Q1_SERID</name>
<gene>
    <name evidence="1" type="ORF">PIIN_01167</name>
</gene>
<protein>
    <recommendedName>
        <fullName evidence="3">F-box domain-containing protein</fullName>
    </recommendedName>
</protein>
<dbReference type="HOGENOM" id="CLU_015287_1_0_1"/>
<dbReference type="AlphaFoldDB" id="G4T7Q1"/>
<dbReference type="InParanoid" id="G4T7Q1"/>
<evidence type="ECO:0000313" key="2">
    <source>
        <dbReference type="Proteomes" id="UP000007148"/>
    </source>
</evidence>
<dbReference type="SUPFAM" id="SSF81383">
    <property type="entry name" value="F-box domain"/>
    <property type="match status" value="1"/>
</dbReference>
<evidence type="ECO:0000313" key="1">
    <source>
        <dbReference type="EMBL" id="CCA67336.1"/>
    </source>
</evidence>
<accession>G4T7Q1</accession>
<keyword evidence="2" id="KW-1185">Reference proteome</keyword>
<comment type="caution">
    <text evidence="1">The sequence shown here is derived from an EMBL/GenBank/DDBJ whole genome shotgun (WGS) entry which is preliminary data.</text>
</comment>
<dbReference type="InterPro" id="IPR036047">
    <property type="entry name" value="F-box-like_dom_sf"/>
</dbReference>
<evidence type="ECO:0008006" key="3">
    <source>
        <dbReference type="Google" id="ProtNLM"/>
    </source>
</evidence>
<dbReference type="EMBL" id="CAFZ01000012">
    <property type="protein sequence ID" value="CCA67336.1"/>
    <property type="molecule type" value="Genomic_DNA"/>
</dbReference>